<organism evidence="10 11">
    <name type="scientific">Brachybacterium epidermidis</name>
    <dbReference type="NCBI Taxonomy" id="2781983"/>
    <lineage>
        <taxon>Bacteria</taxon>
        <taxon>Bacillati</taxon>
        <taxon>Actinomycetota</taxon>
        <taxon>Actinomycetes</taxon>
        <taxon>Micrococcales</taxon>
        <taxon>Dermabacteraceae</taxon>
        <taxon>Brachybacterium</taxon>
    </lineage>
</organism>
<keyword evidence="11" id="KW-1185">Reference proteome</keyword>
<keyword evidence="5 7" id="KW-0460">Magnesium</keyword>
<dbReference type="RefSeq" id="WP_193865419.1">
    <property type="nucleotide sequence ID" value="NZ_JADEYR010000004.1"/>
</dbReference>
<dbReference type="SUPFAM" id="SSF81593">
    <property type="entry name" value="Nucleotidyltransferase substrate binding subunit/domain"/>
    <property type="match status" value="1"/>
</dbReference>
<keyword evidence="4 7" id="KW-0378">Hydrolase</keyword>
<comment type="domain">
    <text evidence="7">Has four distinct domains: an N-terminal nucleotidyltransferase (NT) domain responsible for UTase activity, a central HD domain that encodes UR activity, and two C-terminal ACT domains that seem to have a role in glutamine sensing.</text>
</comment>
<comment type="catalytic activity">
    <reaction evidence="7">
        <text>[protein-PII]-uridylyl-L-tyrosine + H2O = [protein-PII]-L-tyrosine + UMP + H(+)</text>
        <dbReference type="Rhea" id="RHEA:48600"/>
        <dbReference type="Rhea" id="RHEA-COMP:12147"/>
        <dbReference type="Rhea" id="RHEA-COMP:12148"/>
        <dbReference type="ChEBI" id="CHEBI:15377"/>
        <dbReference type="ChEBI" id="CHEBI:15378"/>
        <dbReference type="ChEBI" id="CHEBI:46858"/>
        <dbReference type="ChEBI" id="CHEBI:57865"/>
        <dbReference type="ChEBI" id="CHEBI:90602"/>
    </reaction>
</comment>
<dbReference type="Pfam" id="PF08335">
    <property type="entry name" value="GlnD_UR_UTase"/>
    <property type="match status" value="1"/>
</dbReference>
<dbReference type="SUPFAM" id="SSF81301">
    <property type="entry name" value="Nucleotidyltransferase"/>
    <property type="match status" value="1"/>
</dbReference>
<sequence>MPSDGPRAGSASATTAEGLPTLRLDHALDAGVGDPAHGPLRRAEHTALIDQWLRTQWREAGAPPRGAALAAVGSVGRRDPGPASDLDLVLLLDPELAGSESASGLASALWYPVWDSGTSLDHSVRTSAQCEQVAAEDLRTAVSLLDLRPVAGEERLVADAATRVRRAWRTGARTRIEELGELVEDRTGRYGVLAHSTEPNLKSDRGGLRDVTLIRAIAESWLADHDHVVVDRAADVLLEVRDALQLVTGRASTRLSRADQDAVAGLCGYGQADDLLAALAEASRAVGWQLHRSLAAARSAAARGGRATYGAGAMRRPALQRLDHGVIVQAGEISVDLEDPSPLRDLAAVRHATTTGLPLTGATLARLASGRCPRLRPAQRDMLVDALSGEHLAEVYEALDVHGAVARLVPGWQSIRNRPQRSPVHRYTVDRHQVETVLEAQKLLGTVDRPDLLLVTALLHDLGKTPEAEDHSLVGAPLAHRAATELGFDAADAEVIAALVREHLTLAELATGRDHADPATVDALLNAVDHDPSRLDLLRALTEADARAAGPAAWTTWRAELVEHLAAQARDTLTGVVRPPREMLAPQRSAQVTVLDAVRSTSGCAVLYPAPGEDAPITEICMGAPDGPGVFAALARVLVRLRFQVRSAVVATVDGVAVTTWWVTGRAGDLPHPTTVRTAMERELARREDPAARVLETGPQAPMRRSEDTPVVALLPSAPGRPTPLQINARNRPSLLADIAETITGHRLLVSGAHVMTLGRRAVDVLYLTDLRGRPLDEETAARVAEAVAEAAA</sequence>
<evidence type="ECO:0000259" key="9">
    <source>
        <dbReference type="PROSITE" id="PS51831"/>
    </source>
</evidence>
<keyword evidence="2 7" id="KW-0548">Nucleotidyltransferase</keyword>
<reference evidence="10 11" key="1">
    <citation type="submission" date="2020-10" db="EMBL/GenBank/DDBJ databases">
        <title>Draft genome and description of Brachybacterium epidermidis sp nov.</title>
        <authorList>
            <person name="Boxberger M."/>
            <person name="La Scola B."/>
        </authorList>
    </citation>
    <scope>NUCLEOTIDE SEQUENCE [LARGE SCALE GENOMIC DNA]</scope>
    <source>
        <strain evidence="10 11">Marseille-Q2903</strain>
    </source>
</reference>
<evidence type="ECO:0000256" key="7">
    <source>
        <dbReference type="HAMAP-Rule" id="MF_00277"/>
    </source>
</evidence>
<dbReference type="SUPFAM" id="SSF109604">
    <property type="entry name" value="HD-domain/PDEase-like"/>
    <property type="match status" value="1"/>
</dbReference>
<dbReference type="Gene3D" id="1.10.3090.10">
    <property type="entry name" value="cca-adding enzyme, domain 2"/>
    <property type="match status" value="1"/>
</dbReference>
<evidence type="ECO:0000313" key="11">
    <source>
        <dbReference type="Proteomes" id="UP000644727"/>
    </source>
</evidence>
<comment type="cofactor">
    <cofactor evidence="7">
        <name>Mg(2+)</name>
        <dbReference type="ChEBI" id="CHEBI:18420"/>
    </cofactor>
</comment>
<evidence type="ECO:0000256" key="1">
    <source>
        <dbReference type="ARBA" id="ARBA00022679"/>
    </source>
</evidence>
<evidence type="ECO:0000256" key="3">
    <source>
        <dbReference type="ARBA" id="ARBA00022737"/>
    </source>
</evidence>
<dbReference type="CDD" id="cd04873">
    <property type="entry name" value="ACT_UUR-ACR-like"/>
    <property type="match status" value="1"/>
</dbReference>
<dbReference type="EMBL" id="JADEYR010000004">
    <property type="protein sequence ID" value="MBE9403668.1"/>
    <property type="molecule type" value="Genomic_DNA"/>
</dbReference>
<keyword evidence="3" id="KW-0677">Repeat</keyword>
<comment type="caution">
    <text evidence="7">Lacks conserved residue(s) required for the propagation of feature annotation.</text>
</comment>
<comment type="caution">
    <text evidence="10">The sequence shown here is derived from an EMBL/GenBank/DDBJ whole genome shotgun (WGS) entry which is preliminary data.</text>
</comment>
<dbReference type="InterPro" id="IPR013546">
    <property type="entry name" value="PII_UdlTrfase/GS_AdlTrfase"/>
</dbReference>
<feature type="region of interest" description="Uridylyltransferase" evidence="7">
    <location>
        <begin position="1"/>
        <end position="321"/>
    </location>
</feature>
<dbReference type="PROSITE" id="PS51831">
    <property type="entry name" value="HD"/>
    <property type="match status" value="1"/>
</dbReference>
<evidence type="ECO:0000256" key="6">
    <source>
        <dbReference type="ARBA" id="ARBA00023268"/>
    </source>
</evidence>
<feature type="domain" description="ACT" evidence="8">
    <location>
        <begin position="619"/>
        <end position="699"/>
    </location>
</feature>
<evidence type="ECO:0000256" key="5">
    <source>
        <dbReference type="ARBA" id="ARBA00022842"/>
    </source>
</evidence>
<gene>
    <name evidence="7" type="primary">glnD</name>
    <name evidence="10" type="ORF">IOE58_05525</name>
</gene>
<keyword evidence="1 7" id="KW-0808">Transferase</keyword>
<dbReference type="InterPro" id="IPR010043">
    <property type="entry name" value="UTase/UR"/>
</dbReference>
<dbReference type="InterPro" id="IPR043519">
    <property type="entry name" value="NT_sf"/>
</dbReference>
<comment type="catalytic activity">
    <reaction evidence="7">
        <text>[protein-PII]-L-tyrosine + UTP = [protein-PII]-uridylyl-L-tyrosine + diphosphate</text>
        <dbReference type="Rhea" id="RHEA:13673"/>
        <dbReference type="Rhea" id="RHEA-COMP:12147"/>
        <dbReference type="Rhea" id="RHEA-COMP:12148"/>
        <dbReference type="ChEBI" id="CHEBI:33019"/>
        <dbReference type="ChEBI" id="CHEBI:46398"/>
        <dbReference type="ChEBI" id="CHEBI:46858"/>
        <dbReference type="ChEBI" id="CHEBI:90602"/>
        <dbReference type="EC" id="2.7.7.59"/>
    </reaction>
</comment>
<comment type="function">
    <text evidence="7">Modifies, by uridylylation and deuridylylation, the PII regulatory proteins (GlnB and homologs), in response to the nitrogen status of the cell that GlnD senses through the glutamine level. Under low glutamine levels, catalyzes the conversion of the PII proteins and UTP to PII-UMP and PPi, while under higher glutamine levels, GlnD hydrolyzes PII-UMP to PII and UMP (deuridylylation). Thus, controls uridylylation state and activity of the PII proteins, and plays an important role in the regulation of nitrogen metabolism.</text>
</comment>
<proteinExistence type="inferred from homology"/>
<name>A0ABR9W0N5_9MICO</name>
<accession>A0ABR9W0N5</accession>
<keyword evidence="6 7" id="KW-0511">Multifunctional enzyme</keyword>
<comment type="activity regulation">
    <text evidence="7">Uridylyltransferase (UTase) activity is inhibited by glutamine, while glutamine activates uridylyl-removing (UR) activity.</text>
</comment>
<dbReference type="PANTHER" id="PTHR47320:SF1">
    <property type="entry name" value="BIFUNCTIONAL URIDYLYLTRANSFERASE_URIDYLYL-REMOVING ENZYME"/>
    <property type="match status" value="1"/>
</dbReference>
<dbReference type="PROSITE" id="PS51671">
    <property type="entry name" value="ACT"/>
    <property type="match status" value="2"/>
</dbReference>
<protein>
    <recommendedName>
        <fullName evidence="7">Bifunctional uridylyltransferase/uridylyl-removing enzyme</fullName>
        <shortName evidence="7">UTase/UR</shortName>
    </recommendedName>
    <alternativeName>
        <fullName evidence="7">Bifunctional [protein-PII] modification enzyme</fullName>
    </alternativeName>
    <alternativeName>
        <fullName evidence="7">Bifunctional nitrogen sensor protein</fullName>
    </alternativeName>
    <domain>
        <recommendedName>
            <fullName evidence="7">[Protein-PII] uridylyltransferase</fullName>
            <shortName evidence="7">PII uridylyltransferase</shortName>
            <shortName evidence="7">UTase</shortName>
            <ecNumber evidence="7">2.7.7.59</ecNumber>
        </recommendedName>
    </domain>
    <domain>
        <recommendedName>
            <fullName evidence="7">[Protein-PII]-UMP uridylyl-removing enzyme</fullName>
            <shortName evidence="7">UR</shortName>
            <ecNumber evidence="7">3.1.4.-</ecNumber>
        </recommendedName>
    </domain>
</protein>
<evidence type="ECO:0000313" key="10">
    <source>
        <dbReference type="EMBL" id="MBE9403668.1"/>
    </source>
</evidence>
<dbReference type="Proteomes" id="UP000644727">
    <property type="component" value="Unassembled WGS sequence"/>
</dbReference>
<feature type="domain" description="ACT" evidence="8">
    <location>
        <begin position="724"/>
        <end position="793"/>
    </location>
</feature>
<dbReference type="PANTHER" id="PTHR47320">
    <property type="entry name" value="BIFUNCTIONAL URIDYLYLTRANSFERASE/URIDYLYL-REMOVING ENZYME"/>
    <property type="match status" value="1"/>
</dbReference>
<dbReference type="InterPro" id="IPR002912">
    <property type="entry name" value="ACT_dom"/>
</dbReference>
<dbReference type="InterPro" id="IPR006674">
    <property type="entry name" value="HD_domain"/>
</dbReference>
<comment type="similarity">
    <text evidence="7">Belongs to the GlnD family.</text>
</comment>
<dbReference type="SMART" id="SM00471">
    <property type="entry name" value="HDc"/>
    <property type="match status" value="1"/>
</dbReference>
<dbReference type="EC" id="3.1.4.-" evidence="7"/>
<evidence type="ECO:0000259" key="8">
    <source>
        <dbReference type="PROSITE" id="PS51671"/>
    </source>
</evidence>
<dbReference type="PIRSF" id="PIRSF006288">
    <property type="entry name" value="PII_uridyltransf"/>
    <property type="match status" value="1"/>
</dbReference>
<evidence type="ECO:0000256" key="2">
    <source>
        <dbReference type="ARBA" id="ARBA00022695"/>
    </source>
</evidence>
<feature type="domain" description="HD" evidence="9">
    <location>
        <begin position="429"/>
        <end position="531"/>
    </location>
</feature>
<evidence type="ECO:0000256" key="4">
    <source>
        <dbReference type="ARBA" id="ARBA00022801"/>
    </source>
</evidence>
<dbReference type="EC" id="2.7.7.59" evidence="7"/>
<dbReference type="HAMAP" id="MF_00277">
    <property type="entry name" value="PII_uridylyl_transf"/>
    <property type="match status" value="1"/>
</dbReference>
<dbReference type="InterPro" id="IPR003607">
    <property type="entry name" value="HD/PDEase_dom"/>
</dbReference>
<dbReference type="Pfam" id="PF01966">
    <property type="entry name" value="HD"/>
    <property type="match status" value="1"/>
</dbReference>